<sequence length="309" mass="33072">MASCKSHKIMRELYGILVSAFTLPFVVLISALENASTDVVKSERVGLYVLMLPESSMEKVLSRYRQEEEAAAAGLTFAQTGQQIGKIISGILGGDVRPIFAGSVGFVQNQNAAAVIFTSALENASTDVIKSERVGVYVLMLPESSMENLLSRYRQDEEGVAVGTSFAQTGQHIGQIISGVLGGDVRPIFAGSVQFVEDPTAASGLQTFLGSIAPTLNLALREMYSRVRTRLGFAPPTTLATPIIATNITAYGNNAAGQQQLQTPAPTTAWQYIRNQIGETSTTVEPLPLLKIVRPGGDEDDDGDFRNVV</sequence>
<proteinExistence type="predicted"/>
<evidence type="ECO:0000256" key="1">
    <source>
        <dbReference type="SAM" id="Phobius"/>
    </source>
</evidence>
<keyword evidence="1" id="KW-1133">Transmembrane helix</keyword>
<evidence type="ECO:0000313" key="2">
    <source>
        <dbReference type="EMBL" id="ODN01163.1"/>
    </source>
</evidence>
<dbReference type="AlphaFoldDB" id="A0A1D2N7C4"/>
<evidence type="ECO:0000313" key="3">
    <source>
        <dbReference type="Proteomes" id="UP000094527"/>
    </source>
</evidence>
<accession>A0A1D2N7C4</accession>
<gene>
    <name evidence="2" type="ORF">Ocin01_05499</name>
</gene>
<feature type="transmembrane region" description="Helical" evidence="1">
    <location>
        <begin position="12"/>
        <end position="32"/>
    </location>
</feature>
<organism evidence="2 3">
    <name type="scientific">Orchesella cincta</name>
    <name type="common">Springtail</name>
    <name type="synonym">Podura cincta</name>
    <dbReference type="NCBI Taxonomy" id="48709"/>
    <lineage>
        <taxon>Eukaryota</taxon>
        <taxon>Metazoa</taxon>
        <taxon>Ecdysozoa</taxon>
        <taxon>Arthropoda</taxon>
        <taxon>Hexapoda</taxon>
        <taxon>Collembola</taxon>
        <taxon>Entomobryomorpha</taxon>
        <taxon>Entomobryoidea</taxon>
        <taxon>Orchesellidae</taxon>
        <taxon>Orchesellinae</taxon>
        <taxon>Orchesella</taxon>
    </lineage>
</organism>
<keyword evidence="1" id="KW-0812">Transmembrane</keyword>
<reference evidence="2 3" key="1">
    <citation type="journal article" date="2016" name="Genome Biol. Evol.">
        <title>Gene Family Evolution Reflects Adaptation to Soil Environmental Stressors in the Genome of the Collembolan Orchesella cincta.</title>
        <authorList>
            <person name="Faddeeva-Vakhrusheva A."/>
            <person name="Derks M.F."/>
            <person name="Anvar S.Y."/>
            <person name="Agamennone V."/>
            <person name="Suring W."/>
            <person name="Smit S."/>
            <person name="van Straalen N.M."/>
            <person name="Roelofs D."/>
        </authorList>
    </citation>
    <scope>NUCLEOTIDE SEQUENCE [LARGE SCALE GENOMIC DNA]</scope>
    <source>
        <tissue evidence="2">Mixed pool</tissue>
    </source>
</reference>
<dbReference type="EMBL" id="LJIJ01000168">
    <property type="protein sequence ID" value="ODN01163.1"/>
    <property type="molecule type" value="Genomic_DNA"/>
</dbReference>
<comment type="caution">
    <text evidence="2">The sequence shown here is derived from an EMBL/GenBank/DDBJ whole genome shotgun (WGS) entry which is preliminary data.</text>
</comment>
<name>A0A1D2N7C4_ORCCI</name>
<dbReference type="Proteomes" id="UP000094527">
    <property type="component" value="Unassembled WGS sequence"/>
</dbReference>
<keyword evidence="3" id="KW-1185">Reference proteome</keyword>
<keyword evidence="1" id="KW-0472">Membrane</keyword>
<protein>
    <submittedName>
        <fullName evidence="2">Uncharacterized protein</fullName>
    </submittedName>
</protein>